<accession>A0A6I4SS88</accession>
<dbReference type="PRINTS" id="PR00723">
    <property type="entry name" value="SUBTILISIN"/>
</dbReference>
<sequence>MPSRFNTTEFRESDGPLQHNAATAWNLGWNGQGVSIAIVDTGIDVDSPEFAGRISPRSRDMFDASSGRGLNATDDHGTNVAMVAAAARDNTGMLGIAWNATILALRADNVGTCLSDDPNSDDDCAFDDDTVADAINYAVANGAKVINLSLGGGPPNNLLKNSVRDAVASGAVVVVAAGNDGSAQIDSFAASLDIAGSGGVIVAGSVDVNGVISDFSDRAGSQPDHFLAARGETICCVYDNGTLYVDDEGYAYLFSGTSYSAPQIAGAAALLAQAFPALTGKEIVDILLRSAFDAGDAGADSIYGRGILDIAKAFQPIGTTSLAGGTTPIALADTSGSTSPAMGDAVVAARLQSVVLDEYRRAFGVDLAGTLAAARPREPLHGAVGVQRRSVSGVSEQLSVAFSIDARGKAGEAPRIRQLSLAGEDAETARVLAGQVALKISPKTQVGFAFSQGRDGLVAHLQGQQRPAFLIAGDAADDSGLYQSVDTALALRRQFGAWGLTVSADRGDALSASFVRLASEQHGQRYRGRVHDFGLALDRRFGALDTALGLTWMREDETLLGAKFHDAFGLTGAETLFLDAQAGWSFADGWRLGGALRQGWTRAHVSGAVAGGSKLASRAWSLDLVRAGVFAGSDTLGLRLSQPMRVENGGLNLSLPVDYSYETLSPTYGIHALSLTPQGRELTGELAWSGPFLSGFGSASLFYRRQPGHFASLPDDKGVALSWSSKF</sequence>
<comment type="caution">
    <text evidence="9">The sequence shown here is derived from an EMBL/GenBank/DDBJ whole genome shotgun (WGS) entry which is preliminary data.</text>
</comment>
<protein>
    <submittedName>
        <fullName evidence="9">S8 family serine peptidase</fullName>
    </submittedName>
</protein>
<dbReference type="Gene3D" id="3.40.50.200">
    <property type="entry name" value="Peptidase S8/S53 domain"/>
    <property type="match status" value="1"/>
</dbReference>
<evidence type="ECO:0000256" key="4">
    <source>
        <dbReference type="ARBA" id="ARBA00022801"/>
    </source>
</evidence>
<evidence type="ECO:0000256" key="6">
    <source>
        <dbReference type="PROSITE-ProRule" id="PRU01240"/>
    </source>
</evidence>
<dbReference type="InterPro" id="IPR015500">
    <property type="entry name" value="Peptidase_S8_subtilisin-rel"/>
</dbReference>
<keyword evidence="2 6" id="KW-0645">Protease</keyword>
<dbReference type="PROSITE" id="PS00138">
    <property type="entry name" value="SUBTILASE_SER"/>
    <property type="match status" value="1"/>
</dbReference>
<evidence type="ECO:0000256" key="3">
    <source>
        <dbReference type="ARBA" id="ARBA00022729"/>
    </source>
</evidence>
<dbReference type="InterPro" id="IPR050131">
    <property type="entry name" value="Peptidase_S8_subtilisin-like"/>
</dbReference>
<dbReference type="InterPro" id="IPR034061">
    <property type="entry name" value="Peptidases_S8_Autotransporter"/>
</dbReference>
<reference evidence="9 10" key="1">
    <citation type="submission" date="2019-12" db="EMBL/GenBank/DDBJ databases">
        <title>Genomic-based taxomic classification of the family Erythrobacteraceae.</title>
        <authorList>
            <person name="Xu L."/>
        </authorList>
    </citation>
    <scope>NUCLEOTIDE SEQUENCE [LARGE SCALE GENOMIC DNA]</scope>
    <source>
        <strain evidence="9 10">MCCC 1K01500</strain>
    </source>
</reference>
<dbReference type="Proteomes" id="UP000433652">
    <property type="component" value="Unassembled WGS sequence"/>
</dbReference>
<gene>
    <name evidence="9" type="ORF">GRI89_01435</name>
</gene>
<keyword evidence="10" id="KW-1185">Reference proteome</keyword>
<evidence type="ECO:0000259" key="8">
    <source>
        <dbReference type="Pfam" id="PF00082"/>
    </source>
</evidence>
<evidence type="ECO:0000313" key="10">
    <source>
        <dbReference type="Proteomes" id="UP000433652"/>
    </source>
</evidence>
<organism evidence="9 10">
    <name type="scientific">Croceibacterium salegens</name>
    <dbReference type="NCBI Taxonomy" id="1737568"/>
    <lineage>
        <taxon>Bacteria</taxon>
        <taxon>Pseudomonadati</taxon>
        <taxon>Pseudomonadota</taxon>
        <taxon>Alphaproteobacteria</taxon>
        <taxon>Sphingomonadales</taxon>
        <taxon>Erythrobacteraceae</taxon>
        <taxon>Croceibacterium</taxon>
    </lineage>
</organism>
<keyword evidence="3" id="KW-0732">Signal</keyword>
<evidence type="ECO:0000256" key="5">
    <source>
        <dbReference type="ARBA" id="ARBA00022825"/>
    </source>
</evidence>
<dbReference type="InterPro" id="IPR023827">
    <property type="entry name" value="Peptidase_S8_Asp-AS"/>
</dbReference>
<keyword evidence="4 6" id="KW-0378">Hydrolase</keyword>
<dbReference type="PROSITE" id="PS51892">
    <property type="entry name" value="SUBTILASE"/>
    <property type="match status" value="1"/>
</dbReference>
<dbReference type="PANTHER" id="PTHR43806">
    <property type="entry name" value="PEPTIDASE S8"/>
    <property type="match status" value="1"/>
</dbReference>
<feature type="active site" description="Charge relay system" evidence="6">
    <location>
        <position position="40"/>
    </location>
</feature>
<comment type="similarity">
    <text evidence="1 6 7">Belongs to the peptidase S8 family.</text>
</comment>
<dbReference type="PANTHER" id="PTHR43806:SF11">
    <property type="entry name" value="CEREVISIN-RELATED"/>
    <property type="match status" value="1"/>
</dbReference>
<dbReference type="InterPro" id="IPR036852">
    <property type="entry name" value="Peptidase_S8/S53_dom_sf"/>
</dbReference>
<dbReference type="InterPro" id="IPR023828">
    <property type="entry name" value="Peptidase_S8_Ser-AS"/>
</dbReference>
<keyword evidence="5 6" id="KW-0720">Serine protease</keyword>
<evidence type="ECO:0000256" key="2">
    <source>
        <dbReference type="ARBA" id="ARBA00022670"/>
    </source>
</evidence>
<evidence type="ECO:0000256" key="7">
    <source>
        <dbReference type="RuleBase" id="RU003355"/>
    </source>
</evidence>
<dbReference type="GO" id="GO:0004252">
    <property type="term" value="F:serine-type endopeptidase activity"/>
    <property type="evidence" value="ECO:0007669"/>
    <property type="project" value="UniProtKB-UniRule"/>
</dbReference>
<dbReference type="RefSeq" id="WP_159791496.1">
    <property type="nucleotide sequence ID" value="NZ_WTYM01000022.1"/>
</dbReference>
<dbReference type="CDD" id="cd04848">
    <property type="entry name" value="Peptidases_S8_Autotransporter_serine_protease_like"/>
    <property type="match status" value="1"/>
</dbReference>
<dbReference type="SUPFAM" id="SSF52743">
    <property type="entry name" value="Subtilisin-like"/>
    <property type="match status" value="1"/>
</dbReference>
<dbReference type="OrthoDB" id="5405281at2"/>
<dbReference type="PROSITE" id="PS00136">
    <property type="entry name" value="SUBTILASE_ASP"/>
    <property type="match status" value="1"/>
</dbReference>
<dbReference type="AlphaFoldDB" id="A0A6I4SS88"/>
<evidence type="ECO:0000256" key="1">
    <source>
        <dbReference type="ARBA" id="ARBA00011073"/>
    </source>
</evidence>
<dbReference type="EMBL" id="WTYM01000022">
    <property type="protein sequence ID" value="MXO58208.1"/>
    <property type="molecule type" value="Genomic_DNA"/>
</dbReference>
<feature type="active site" description="Charge relay system" evidence="6">
    <location>
        <position position="258"/>
    </location>
</feature>
<proteinExistence type="inferred from homology"/>
<dbReference type="InterPro" id="IPR000209">
    <property type="entry name" value="Peptidase_S8/S53_dom"/>
</dbReference>
<evidence type="ECO:0000313" key="9">
    <source>
        <dbReference type="EMBL" id="MXO58208.1"/>
    </source>
</evidence>
<dbReference type="GO" id="GO:0006508">
    <property type="term" value="P:proteolysis"/>
    <property type="evidence" value="ECO:0007669"/>
    <property type="project" value="UniProtKB-KW"/>
</dbReference>
<dbReference type="Pfam" id="PF00082">
    <property type="entry name" value="Peptidase_S8"/>
    <property type="match status" value="1"/>
</dbReference>
<name>A0A6I4SS88_9SPHN</name>
<feature type="active site" description="Charge relay system" evidence="6">
    <location>
        <position position="76"/>
    </location>
</feature>
<feature type="domain" description="Peptidase S8/S53" evidence="8">
    <location>
        <begin position="31"/>
        <end position="306"/>
    </location>
</feature>